<gene>
    <name evidence="1" type="ORF">IHE45_04G064500</name>
</gene>
<reference evidence="2" key="1">
    <citation type="journal article" date="2022" name="Nat. Commun.">
        <title>Chromosome evolution and the genetic basis of agronomically important traits in greater yam.</title>
        <authorList>
            <person name="Bredeson J.V."/>
            <person name="Lyons J.B."/>
            <person name="Oniyinde I.O."/>
            <person name="Okereke N.R."/>
            <person name="Kolade O."/>
            <person name="Nnabue I."/>
            <person name="Nwadili C.O."/>
            <person name="Hribova E."/>
            <person name="Parker M."/>
            <person name="Nwogha J."/>
            <person name="Shu S."/>
            <person name="Carlson J."/>
            <person name="Kariba R."/>
            <person name="Muthemba S."/>
            <person name="Knop K."/>
            <person name="Barton G.J."/>
            <person name="Sherwood A.V."/>
            <person name="Lopez-Montes A."/>
            <person name="Asiedu R."/>
            <person name="Jamnadass R."/>
            <person name="Muchugi A."/>
            <person name="Goodstein D."/>
            <person name="Egesi C.N."/>
            <person name="Featherston J."/>
            <person name="Asfaw A."/>
            <person name="Simpson G.G."/>
            <person name="Dolezel J."/>
            <person name="Hendre P.S."/>
            <person name="Van Deynze A."/>
            <person name="Kumar P.L."/>
            <person name="Obidiegwu J.E."/>
            <person name="Bhattacharjee R."/>
            <person name="Rokhsar D.S."/>
        </authorList>
    </citation>
    <scope>NUCLEOTIDE SEQUENCE [LARGE SCALE GENOMIC DNA]</scope>
    <source>
        <strain evidence="2">cv. TDa95/00328</strain>
    </source>
</reference>
<comment type="caution">
    <text evidence="1">The sequence shown here is derived from an EMBL/GenBank/DDBJ whole genome shotgun (WGS) entry which is preliminary data.</text>
</comment>
<evidence type="ECO:0000313" key="1">
    <source>
        <dbReference type="EMBL" id="KAH7685828.1"/>
    </source>
</evidence>
<dbReference type="EMBL" id="CM037014">
    <property type="protein sequence ID" value="KAH7685828.1"/>
    <property type="molecule type" value="Genomic_DNA"/>
</dbReference>
<evidence type="ECO:0000313" key="2">
    <source>
        <dbReference type="Proteomes" id="UP000827976"/>
    </source>
</evidence>
<organism evidence="1 2">
    <name type="scientific">Dioscorea alata</name>
    <name type="common">Purple yam</name>
    <dbReference type="NCBI Taxonomy" id="55571"/>
    <lineage>
        <taxon>Eukaryota</taxon>
        <taxon>Viridiplantae</taxon>
        <taxon>Streptophyta</taxon>
        <taxon>Embryophyta</taxon>
        <taxon>Tracheophyta</taxon>
        <taxon>Spermatophyta</taxon>
        <taxon>Magnoliopsida</taxon>
        <taxon>Liliopsida</taxon>
        <taxon>Dioscoreales</taxon>
        <taxon>Dioscoreaceae</taxon>
        <taxon>Dioscorea</taxon>
    </lineage>
</organism>
<name>A0ACB7WD11_DIOAL</name>
<dbReference type="Proteomes" id="UP000827976">
    <property type="component" value="Chromosome 4"/>
</dbReference>
<accession>A0ACB7WD11</accession>
<protein>
    <submittedName>
        <fullName evidence="1">VQ domain-containing protein</fullName>
    </submittedName>
</protein>
<sequence>MEKPSPVKVVFIETQYVKTDELHFKSVVQKLTGKCPVINGDLPKRVDYVDEGIVIQDADQGYVGDGAGFELFDPLMVSALRSPMTNPEEVLQSYFVEPTAEEFYKLWSY</sequence>
<proteinExistence type="predicted"/>
<keyword evidence="2" id="KW-1185">Reference proteome</keyword>